<evidence type="ECO:0000256" key="1">
    <source>
        <dbReference type="RuleBase" id="RU003494"/>
    </source>
</evidence>
<dbReference type="FunFam" id="3.40.30.10:FF:000331">
    <property type="entry name" value="Glutathione S-transferase"/>
    <property type="match status" value="1"/>
</dbReference>
<dbReference type="PROSITE" id="PS50405">
    <property type="entry name" value="GST_CTER"/>
    <property type="match status" value="1"/>
</dbReference>
<name>A0A0B2BXN1_9SPHN</name>
<dbReference type="SFLD" id="SFLDG00358">
    <property type="entry name" value="Main_(cytGST)"/>
    <property type="match status" value="1"/>
</dbReference>
<feature type="domain" description="GST N-terminal" evidence="2">
    <location>
        <begin position="15"/>
        <end position="94"/>
    </location>
</feature>
<accession>A0A0B2BXN1</accession>
<dbReference type="PANTHER" id="PTHR44051">
    <property type="entry name" value="GLUTATHIONE S-TRANSFERASE-RELATED"/>
    <property type="match status" value="1"/>
</dbReference>
<dbReference type="STRING" id="1572751.PK98_06845"/>
<dbReference type="InterPro" id="IPR036282">
    <property type="entry name" value="Glutathione-S-Trfase_C_sf"/>
</dbReference>
<proteinExistence type="inferred from homology"/>
<dbReference type="Pfam" id="PF02798">
    <property type="entry name" value="GST_N"/>
    <property type="match status" value="1"/>
</dbReference>
<dbReference type="Gene3D" id="1.20.1050.10">
    <property type="match status" value="1"/>
</dbReference>
<dbReference type="CDD" id="cd03207">
    <property type="entry name" value="GST_C_8"/>
    <property type="match status" value="1"/>
</dbReference>
<dbReference type="OrthoDB" id="9811242at2"/>
<sequence>MESRYRGDPGEVSAFSWVPDFARGNVRDLRVRWACEEIGRPYASVLLDATHQRGPDYTCWQPFGQVPAWRDAEVQLFESGAILLYLGESDDRLLPADPQARWHATSWLVAALNSVEPFLGSLVDMRLFHADQPWAEDAFATLRPQAEQRLAQLATALGGREWLAGSFSVADIAMVTVLKIAHDLDLLPAHPVLAAYFARGVSRPGHARALAAQLADFSDEPPVQ</sequence>
<protein>
    <recommendedName>
        <fullName evidence="6">Glutathione S-transferase</fullName>
    </recommendedName>
</protein>
<evidence type="ECO:0000259" key="2">
    <source>
        <dbReference type="PROSITE" id="PS50404"/>
    </source>
</evidence>
<dbReference type="InterPro" id="IPR010987">
    <property type="entry name" value="Glutathione-S-Trfase_C-like"/>
</dbReference>
<evidence type="ECO:0008006" key="6">
    <source>
        <dbReference type="Google" id="ProtNLM"/>
    </source>
</evidence>
<comment type="caution">
    <text evidence="4">The sequence shown here is derived from an EMBL/GenBank/DDBJ whole genome shotgun (WGS) entry which is preliminary data.</text>
</comment>
<dbReference type="SFLD" id="SFLDS00019">
    <property type="entry name" value="Glutathione_Transferase_(cytos"/>
    <property type="match status" value="1"/>
</dbReference>
<organism evidence="4 5">
    <name type="scientific">Croceibacterium mercuriale</name>
    <dbReference type="NCBI Taxonomy" id="1572751"/>
    <lineage>
        <taxon>Bacteria</taxon>
        <taxon>Pseudomonadati</taxon>
        <taxon>Pseudomonadota</taxon>
        <taxon>Alphaproteobacteria</taxon>
        <taxon>Sphingomonadales</taxon>
        <taxon>Erythrobacteraceae</taxon>
        <taxon>Croceibacterium</taxon>
    </lineage>
</organism>
<evidence type="ECO:0000313" key="4">
    <source>
        <dbReference type="EMBL" id="KHL26204.1"/>
    </source>
</evidence>
<dbReference type="PANTHER" id="PTHR44051:SF8">
    <property type="entry name" value="GLUTATHIONE S-TRANSFERASE GSTA"/>
    <property type="match status" value="1"/>
</dbReference>
<evidence type="ECO:0000259" key="3">
    <source>
        <dbReference type="PROSITE" id="PS50405"/>
    </source>
</evidence>
<dbReference type="EMBL" id="JTDN01000001">
    <property type="protein sequence ID" value="KHL26204.1"/>
    <property type="molecule type" value="Genomic_DNA"/>
</dbReference>
<dbReference type="InterPro" id="IPR040079">
    <property type="entry name" value="Glutathione_S-Trfase"/>
</dbReference>
<dbReference type="CDD" id="cd03046">
    <property type="entry name" value="GST_N_GTT1_like"/>
    <property type="match status" value="1"/>
</dbReference>
<reference evidence="4 5" key="1">
    <citation type="submission" date="2014-11" db="EMBL/GenBank/DDBJ databases">
        <title>Draft genome sequence of Kirrobacter mercurialis.</title>
        <authorList>
            <person name="Coil D.A."/>
            <person name="Eisen J.A."/>
        </authorList>
    </citation>
    <scope>NUCLEOTIDE SEQUENCE [LARGE SCALE GENOMIC DNA]</scope>
    <source>
        <strain evidence="4 5">Coronado</strain>
    </source>
</reference>
<dbReference type="SUPFAM" id="SSF47616">
    <property type="entry name" value="GST C-terminal domain-like"/>
    <property type="match status" value="1"/>
</dbReference>
<dbReference type="Gene3D" id="3.40.30.10">
    <property type="entry name" value="Glutaredoxin"/>
    <property type="match status" value="1"/>
</dbReference>
<dbReference type="AlphaFoldDB" id="A0A0B2BXN1"/>
<dbReference type="Pfam" id="PF00043">
    <property type="entry name" value="GST_C"/>
    <property type="match status" value="1"/>
</dbReference>
<dbReference type="InterPro" id="IPR004046">
    <property type="entry name" value="GST_C"/>
</dbReference>
<feature type="domain" description="GST C-terminal" evidence="3">
    <location>
        <begin position="97"/>
        <end position="224"/>
    </location>
</feature>
<dbReference type="PROSITE" id="PS50404">
    <property type="entry name" value="GST_NTER"/>
    <property type="match status" value="1"/>
</dbReference>
<gene>
    <name evidence="4" type="ORF">PK98_06845</name>
</gene>
<dbReference type="RefSeq" id="WP_039095264.1">
    <property type="nucleotide sequence ID" value="NZ_JTDN01000001.1"/>
</dbReference>
<evidence type="ECO:0000313" key="5">
    <source>
        <dbReference type="Proteomes" id="UP000030988"/>
    </source>
</evidence>
<keyword evidence="5" id="KW-1185">Reference proteome</keyword>
<dbReference type="InterPro" id="IPR036249">
    <property type="entry name" value="Thioredoxin-like_sf"/>
</dbReference>
<dbReference type="InterPro" id="IPR004045">
    <property type="entry name" value="Glutathione_S-Trfase_N"/>
</dbReference>
<dbReference type="SUPFAM" id="SSF52833">
    <property type="entry name" value="Thioredoxin-like"/>
    <property type="match status" value="1"/>
</dbReference>
<comment type="similarity">
    <text evidence="1">Belongs to the GST superfamily.</text>
</comment>
<dbReference type="Proteomes" id="UP000030988">
    <property type="component" value="Unassembled WGS sequence"/>
</dbReference>